<dbReference type="EMBL" id="JAABLQ010000001">
    <property type="protein sequence ID" value="NBN78479.1"/>
    <property type="molecule type" value="Genomic_DNA"/>
</dbReference>
<gene>
    <name evidence="1" type="ORF">GWI72_09385</name>
</gene>
<comment type="caution">
    <text evidence="1">The sequence shown here is derived from an EMBL/GenBank/DDBJ whole genome shotgun (WGS) entry which is preliminary data.</text>
</comment>
<organism evidence="1 2">
    <name type="scientific">Pannonibacter tanglangensis</name>
    <dbReference type="NCBI Taxonomy" id="2750084"/>
    <lineage>
        <taxon>Bacteria</taxon>
        <taxon>Pseudomonadati</taxon>
        <taxon>Pseudomonadota</taxon>
        <taxon>Alphaproteobacteria</taxon>
        <taxon>Hyphomicrobiales</taxon>
        <taxon>Stappiaceae</taxon>
        <taxon>Pannonibacter</taxon>
    </lineage>
</organism>
<keyword evidence="2" id="KW-1185">Reference proteome</keyword>
<accession>A0A7X5J8A5</accession>
<dbReference type="InterPro" id="IPR024409">
    <property type="entry name" value="DUF3833"/>
</dbReference>
<evidence type="ECO:0000313" key="2">
    <source>
        <dbReference type="Proteomes" id="UP000586722"/>
    </source>
</evidence>
<protein>
    <submittedName>
        <fullName evidence="1">DUF3833 family protein</fullName>
    </submittedName>
</protein>
<evidence type="ECO:0000313" key="1">
    <source>
        <dbReference type="EMBL" id="NBN78479.1"/>
    </source>
</evidence>
<dbReference type="Pfam" id="PF12915">
    <property type="entry name" value="DUF3833"/>
    <property type="match status" value="1"/>
</dbReference>
<dbReference type="Proteomes" id="UP000586722">
    <property type="component" value="Unassembled WGS sequence"/>
</dbReference>
<proteinExistence type="predicted"/>
<dbReference type="AlphaFoldDB" id="A0A7X5J8A5"/>
<name>A0A7X5J8A5_9HYPH</name>
<dbReference type="RefSeq" id="WP_161674245.1">
    <property type="nucleotide sequence ID" value="NZ_JAABLP010000001.1"/>
</dbReference>
<reference evidence="2" key="1">
    <citation type="submission" date="2020-01" db="EMBL/GenBank/DDBJ databases">
        <authorList>
            <person name="Fang Y."/>
            <person name="Sun R."/>
            <person name="Nie L."/>
            <person name="He J."/>
            <person name="Hao L."/>
            <person name="Wang L."/>
            <person name="Su S."/>
            <person name="Lv E."/>
            <person name="Zhang Z."/>
            <person name="Xie R."/>
            <person name="Liu H."/>
        </authorList>
    </citation>
    <scope>NUCLEOTIDE SEQUENCE [LARGE SCALE GENOMIC DNA]</scope>
    <source>
        <strain evidence="2">XCT-53</strain>
    </source>
</reference>
<sequence>MSRLRRPSGLMLPPFLFALAAALILLLVAPVRAAQPLVLEEFFRGRTVAEGVFESRIAGVRREFKVYLHGTWDPKTFTLRLREDFVYADGEKDTKVWFFQKVGDRRYIGTRSDVLAPTHVTPEGNSLVFSYAAEVPVGDDTIALRFNDTLTPIDARTVRNTANVVKYGITVGTVELIFTRP</sequence>